<evidence type="ECO:0000259" key="11">
    <source>
        <dbReference type="PROSITE" id="PS51184"/>
    </source>
</evidence>
<proteinExistence type="inferred from homology"/>
<keyword evidence="4" id="KW-0479">Metal-binding</keyword>
<dbReference type="AlphaFoldDB" id="A0A7R7WEF4"/>
<keyword evidence="6" id="KW-0408">Iron</keyword>
<comment type="cofactor">
    <cofactor evidence="1">
        <name>Fe(2+)</name>
        <dbReference type="ChEBI" id="CHEBI:29033"/>
    </cofactor>
</comment>
<evidence type="ECO:0000256" key="2">
    <source>
        <dbReference type="ARBA" id="ARBA00008037"/>
    </source>
</evidence>
<sequence>MSGISLHPAMNCQDLAPQTSQRKRWKKEYRKRRQMLRIPEGIKWGSYSLDFPTHSNEGIEELRNFMRELDKDAKWAESRADVIGKAMRELNQSKRPLEMVALVPSVFPTSDGDVILLENSQALSHWLDKKFDRPLLHKVRSPNTSLCGRKLNMDMFWAHLQEQPEKTIDVYDYSVVDPSLRTRTMTVQDILQHWKLPERDRHALNLLDIENRFGDFCPTEIIACDLHEKVTRRALDSVGRTDSDWRTSRQEFFILSGKNAISSIHVDTGGQLTWILILEGRKIWYFPRKLSFGAVRLLAAAGSQHTEGYEDGWTRVELCPGDLFVMPPSCPHAVFTPEDCLAVGGHFYTPAQLASTLYGLKLQEDYPDICNEDLQSDLYNILEKIIGRFDAVSTPTQQADVLSSSSLFLDELDTFSVAALAKVIRTKALSRGANESFSRVIKQLELRANNTSYLMAERTSFIKALGYLRQKILQTEAE</sequence>
<evidence type="ECO:0000256" key="10">
    <source>
        <dbReference type="ARBA" id="ARBA00047915"/>
    </source>
</evidence>
<evidence type="ECO:0000256" key="3">
    <source>
        <dbReference type="ARBA" id="ARBA00013246"/>
    </source>
</evidence>
<evidence type="ECO:0000256" key="7">
    <source>
        <dbReference type="ARBA" id="ARBA00023015"/>
    </source>
</evidence>
<organism evidence="12 13">
    <name type="scientific">Aspergillus kawachii</name>
    <name type="common">White koji mold</name>
    <name type="synonym">Aspergillus awamori var. kawachi</name>
    <dbReference type="NCBI Taxonomy" id="1069201"/>
    <lineage>
        <taxon>Eukaryota</taxon>
        <taxon>Fungi</taxon>
        <taxon>Dikarya</taxon>
        <taxon>Ascomycota</taxon>
        <taxon>Pezizomycotina</taxon>
        <taxon>Eurotiomycetes</taxon>
        <taxon>Eurotiomycetidae</taxon>
        <taxon>Eurotiales</taxon>
        <taxon>Aspergillaceae</taxon>
        <taxon>Aspergillus</taxon>
        <taxon>Aspergillus subgen. Circumdati</taxon>
    </lineage>
</organism>
<dbReference type="EC" id="1.14.11.27" evidence="3"/>
<dbReference type="Proteomes" id="UP000661280">
    <property type="component" value="Chromosome 5"/>
</dbReference>
<dbReference type="Gene3D" id="2.60.120.650">
    <property type="entry name" value="Cupin"/>
    <property type="match status" value="1"/>
</dbReference>
<evidence type="ECO:0000256" key="9">
    <source>
        <dbReference type="ARBA" id="ARBA00031083"/>
    </source>
</evidence>
<dbReference type="GeneID" id="64962791"/>
<gene>
    <name evidence="12" type="ORF">AKAW2_51811A</name>
</gene>
<comment type="similarity">
    <text evidence="2">Belongs to the JHDM1 histone demethylase family.</text>
</comment>
<evidence type="ECO:0000256" key="1">
    <source>
        <dbReference type="ARBA" id="ARBA00001954"/>
    </source>
</evidence>
<name>A0A7R7WEF4_ASPKA</name>
<keyword evidence="13" id="KW-1185">Reference proteome</keyword>
<dbReference type="InterPro" id="IPR003347">
    <property type="entry name" value="JmjC_dom"/>
</dbReference>
<reference evidence="12" key="2">
    <citation type="submission" date="2021-02" db="EMBL/GenBank/DDBJ databases">
        <title>Aspergillus luchuensis mut. kawachii IFO 4304 genome sequence.</title>
        <authorList>
            <person name="Mori K."/>
            <person name="Kadooka C."/>
            <person name="Goto M."/>
            <person name="Futagami T."/>
        </authorList>
    </citation>
    <scope>NUCLEOTIDE SEQUENCE</scope>
    <source>
        <strain evidence="12">IFO 4308</strain>
    </source>
</reference>
<evidence type="ECO:0000313" key="12">
    <source>
        <dbReference type="EMBL" id="BCS01471.1"/>
    </source>
</evidence>
<dbReference type="InterPro" id="IPR050690">
    <property type="entry name" value="JHDM1_Histone_Demethylase"/>
</dbReference>
<dbReference type="PANTHER" id="PTHR23123">
    <property type="entry name" value="PHD/F-BOX CONTAINING PROTEIN"/>
    <property type="match status" value="1"/>
</dbReference>
<keyword evidence="5" id="KW-0560">Oxidoreductase</keyword>
<dbReference type="EMBL" id="AP024429">
    <property type="protein sequence ID" value="BCS01471.1"/>
    <property type="molecule type" value="Genomic_DNA"/>
</dbReference>
<protein>
    <recommendedName>
        <fullName evidence="3">[histone H3]-dimethyl-L-lysine(36) demethylase</fullName>
        <ecNumber evidence="3">1.14.11.27</ecNumber>
    </recommendedName>
    <alternativeName>
        <fullName evidence="9">[Histone-H3]-lysine-36 demethylase 1</fullName>
    </alternativeName>
</protein>
<dbReference type="GO" id="GO:0140680">
    <property type="term" value="F:histone H3K36me/H3K36me2 demethylase activity"/>
    <property type="evidence" value="ECO:0007669"/>
    <property type="project" value="UniProtKB-EC"/>
</dbReference>
<dbReference type="SUPFAM" id="SSF51197">
    <property type="entry name" value="Clavaminate synthase-like"/>
    <property type="match status" value="1"/>
</dbReference>
<dbReference type="GO" id="GO:0046872">
    <property type="term" value="F:metal ion binding"/>
    <property type="evidence" value="ECO:0007669"/>
    <property type="project" value="UniProtKB-KW"/>
</dbReference>
<reference evidence="12" key="1">
    <citation type="submission" date="2021-01" db="EMBL/GenBank/DDBJ databases">
        <authorList>
            <consortium name="Aspergillus luchuensis mut. kawachii IFO 4304 genome sequencing consortium"/>
            <person name="Kazuki M."/>
            <person name="Futagami T."/>
        </authorList>
    </citation>
    <scope>NUCLEOTIDE SEQUENCE</scope>
    <source>
        <strain evidence="12">IFO 4308</strain>
    </source>
</reference>
<accession>A0A7R7WEF4</accession>
<evidence type="ECO:0000313" key="13">
    <source>
        <dbReference type="Proteomes" id="UP000661280"/>
    </source>
</evidence>
<evidence type="ECO:0000256" key="5">
    <source>
        <dbReference type="ARBA" id="ARBA00023002"/>
    </source>
</evidence>
<feature type="domain" description="JmjC" evidence="11">
    <location>
        <begin position="185"/>
        <end position="364"/>
    </location>
</feature>
<dbReference type="KEGG" id="aluc:AKAW2_51811A"/>
<dbReference type="RefSeq" id="XP_041545233.1">
    <property type="nucleotide sequence ID" value="XM_041691783.1"/>
</dbReference>
<dbReference type="OrthoDB" id="4494329at2759"/>
<evidence type="ECO:0000256" key="4">
    <source>
        <dbReference type="ARBA" id="ARBA00022723"/>
    </source>
</evidence>
<dbReference type="PROSITE" id="PS51184">
    <property type="entry name" value="JMJC"/>
    <property type="match status" value="1"/>
</dbReference>
<keyword evidence="8" id="KW-0804">Transcription</keyword>
<evidence type="ECO:0000256" key="8">
    <source>
        <dbReference type="ARBA" id="ARBA00023163"/>
    </source>
</evidence>
<comment type="catalytic activity">
    <reaction evidence="10">
        <text>N(6),N(6)-dimethyl-L-lysyl(36)-[histone H3] + 2 2-oxoglutarate + 2 O2 = L-lysyl(36)-[histone H3] + 2 formaldehyde + 2 succinate + 2 CO2</text>
        <dbReference type="Rhea" id="RHEA:42032"/>
        <dbReference type="Rhea" id="RHEA-COMP:9785"/>
        <dbReference type="Rhea" id="RHEA-COMP:9787"/>
        <dbReference type="ChEBI" id="CHEBI:15379"/>
        <dbReference type="ChEBI" id="CHEBI:16526"/>
        <dbReference type="ChEBI" id="CHEBI:16810"/>
        <dbReference type="ChEBI" id="CHEBI:16842"/>
        <dbReference type="ChEBI" id="CHEBI:29969"/>
        <dbReference type="ChEBI" id="CHEBI:30031"/>
        <dbReference type="ChEBI" id="CHEBI:61976"/>
        <dbReference type="EC" id="1.14.11.27"/>
    </reaction>
</comment>
<evidence type="ECO:0000256" key="6">
    <source>
        <dbReference type="ARBA" id="ARBA00023004"/>
    </source>
</evidence>
<keyword evidence="7" id="KW-0805">Transcription regulation</keyword>